<organism evidence="5 6">
    <name type="scientific">Reticulomyxa filosa</name>
    <dbReference type="NCBI Taxonomy" id="46433"/>
    <lineage>
        <taxon>Eukaryota</taxon>
        <taxon>Sar</taxon>
        <taxon>Rhizaria</taxon>
        <taxon>Retaria</taxon>
        <taxon>Foraminifera</taxon>
        <taxon>Monothalamids</taxon>
        <taxon>Reticulomyxidae</taxon>
        <taxon>Reticulomyxa</taxon>
    </lineage>
</organism>
<dbReference type="GO" id="GO:0035005">
    <property type="term" value="F:1-phosphatidylinositol-4-phosphate 3-kinase activity"/>
    <property type="evidence" value="ECO:0007669"/>
    <property type="project" value="TreeGrafter"/>
</dbReference>
<dbReference type="PANTHER" id="PTHR10048">
    <property type="entry name" value="PHOSPHATIDYLINOSITOL KINASE"/>
    <property type="match status" value="1"/>
</dbReference>
<dbReference type="GO" id="GO:0048015">
    <property type="term" value="P:phosphatidylinositol-mediated signaling"/>
    <property type="evidence" value="ECO:0007669"/>
    <property type="project" value="TreeGrafter"/>
</dbReference>
<sequence>MDVYDFDSNLTSSFILKYGDDLRKDAAVLQMFRFMNSLWEENELYYHGKQVQALTYACLPLGTEYGIIELIPNCKSLQEICEEKLKLQKENQKNNRRASMVFGNDDALFQLIATCAGSYIAAYVMGIRDRHYDNVLIREDGTVFHIDFGYMLGFVCVCVICLLVFFEKVAGLDTNKFAITSDLSKLMGHRYQEFVDIGQKAWLVLRENAQELLDYARVVFAFLYPEDTVENFIKDVLLMHLDKDKAAELEKENTLLCNFSAMAMQRQN</sequence>
<evidence type="ECO:0000313" key="5">
    <source>
        <dbReference type="EMBL" id="ETO10508.1"/>
    </source>
</evidence>
<dbReference type="Pfam" id="PF00454">
    <property type="entry name" value="PI3_PI4_kinase"/>
    <property type="match status" value="2"/>
</dbReference>
<dbReference type="OrthoDB" id="9979560at2759"/>
<dbReference type="PROSITE" id="PS50290">
    <property type="entry name" value="PI3_4_KINASE_3"/>
    <property type="match status" value="1"/>
</dbReference>
<evidence type="ECO:0000256" key="3">
    <source>
        <dbReference type="SAM" id="Phobius"/>
    </source>
</evidence>
<keyword evidence="3" id="KW-0812">Transmembrane</keyword>
<reference evidence="5 6" key="1">
    <citation type="journal article" date="2013" name="Curr. Biol.">
        <title>The Genome of the Foraminiferan Reticulomyxa filosa.</title>
        <authorList>
            <person name="Glockner G."/>
            <person name="Hulsmann N."/>
            <person name="Schleicher M."/>
            <person name="Noegel A.A."/>
            <person name="Eichinger L."/>
            <person name="Gallinger C."/>
            <person name="Pawlowski J."/>
            <person name="Sierra R."/>
            <person name="Euteneuer U."/>
            <person name="Pillet L."/>
            <person name="Moustafa A."/>
            <person name="Platzer M."/>
            <person name="Groth M."/>
            <person name="Szafranski K."/>
            <person name="Schliwa M."/>
        </authorList>
    </citation>
    <scope>NUCLEOTIDE SEQUENCE [LARGE SCALE GENOMIC DNA]</scope>
</reference>
<dbReference type="GO" id="GO:0005737">
    <property type="term" value="C:cytoplasm"/>
    <property type="evidence" value="ECO:0007669"/>
    <property type="project" value="TreeGrafter"/>
</dbReference>
<dbReference type="InterPro" id="IPR018936">
    <property type="entry name" value="PI3/4_kinase_CS"/>
</dbReference>
<evidence type="ECO:0000313" key="6">
    <source>
        <dbReference type="Proteomes" id="UP000023152"/>
    </source>
</evidence>
<dbReference type="EMBL" id="ASPP01023432">
    <property type="protein sequence ID" value="ETO10508.1"/>
    <property type="molecule type" value="Genomic_DNA"/>
</dbReference>
<accession>X6M931</accession>
<dbReference type="SMART" id="SM00146">
    <property type="entry name" value="PI3Kc"/>
    <property type="match status" value="1"/>
</dbReference>
<dbReference type="GO" id="GO:0005886">
    <property type="term" value="C:plasma membrane"/>
    <property type="evidence" value="ECO:0007669"/>
    <property type="project" value="TreeGrafter"/>
</dbReference>
<evidence type="ECO:0000256" key="1">
    <source>
        <dbReference type="ARBA" id="ARBA00022679"/>
    </source>
</evidence>
<dbReference type="PANTHER" id="PTHR10048:SF14">
    <property type="entry name" value="LD28067P"/>
    <property type="match status" value="1"/>
</dbReference>
<keyword evidence="3" id="KW-0472">Membrane</keyword>
<dbReference type="AlphaFoldDB" id="X6M931"/>
<dbReference type="InterPro" id="IPR036940">
    <property type="entry name" value="PI3/4_kinase_cat_sf"/>
</dbReference>
<proteinExistence type="predicted"/>
<feature type="transmembrane region" description="Helical" evidence="3">
    <location>
        <begin position="148"/>
        <end position="166"/>
    </location>
</feature>
<name>X6M931_RETFI</name>
<dbReference type="InterPro" id="IPR000403">
    <property type="entry name" value="PI3/4_kinase_cat_dom"/>
</dbReference>
<keyword evidence="1" id="KW-0808">Transferase</keyword>
<dbReference type="InterPro" id="IPR011009">
    <property type="entry name" value="Kinase-like_dom_sf"/>
</dbReference>
<dbReference type="GO" id="GO:0005942">
    <property type="term" value="C:phosphatidylinositol 3-kinase complex"/>
    <property type="evidence" value="ECO:0007669"/>
    <property type="project" value="TreeGrafter"/>
</dbReference>
<dbReference type="GO" id="GO:0016477">
    <property type="term" value="P:cell migration"/>
    <property type="evidence" value="ECO:0007669"/>
    <property type="project" value="TreeGrafter"/>
</dbReference>
<dbReference type="PROSITE" id="PS00916">
    <property type="entry name" value="PI3_4_KINASE_2"/>
    <property type="match status" value="1"/>
</dbReference>
<comment type="caution">
    <text evidence="5">The sequence shown here is derived from an EMBL/GenBank/DDBJ whole genome shotgun (WGS) entry which is preliminary data.</text>
</comment>
<feature type="domain" description="PI3K/PI4K catalytic" evidence="4">
    <location>
        <begin position="1"/>
        <end position="268"/>
    </location>
</feature>
<feature type="transmembrane region" description="Helical" evidence="3">
    <location>
        <begin position="107"/>
        <end position="128"/>
    </location>
</feature>
<dbReference type="Gene3D" id="3.30.1010.10">
    <property type="entry name" value="Phosphatidylinositol 3-kinase Catalytic Subunit, Chain A, domain 4"/>
    <property type="match status" value="1"/>
</dbReference>
<protein>
    <recommendedName>
        <fullName evidence="4">PI3K/PI4K catalytic domain-containing protein</fullName>
    </recommendedName>
</protein>
<dbReference type="InterPro" id="IPR015433">
    <property type="entry name" value="PI3/4_kinase"/>
</dbReference>
<evidence type="ECO:0000259" key="4">
    <source>
        <dbReference type="PROSITE" id="PS50290"/>
    </source>
</evidence>
<keyword evidence="2" id="KW-0418">Kinase</keyword>
<dbReference type="Proteomes" id="UP000023152">
    <property type="component" value="Unassembled WGS sequence"/>
</dbReference>
<keyword evidence="6" id="KW-1185">Reference proteome</keyword>
<keyword evidence="3" id="KW-1133">Transmembrane helix</keyword>
<dbReference type="Gene3D" id="1.10.1070.11">
    <property type="entry name" value="Phosphatidylinositol 3-/4-kinase, catalytic domain"/>
    <property type="match status" value="1"/>
</dbReference>
<evidence type="ECO:0000256" key="2">
    <source>
        <dbReference type="ARBA" id="ARBA00022777"/>
    </source>
</evidence>
<dbReference type="SUPFAM" id="SSF56112">
    <property type="entry name" value="Protein kinase-like (PK-like)"/>
    <property type="match status" value="1"/>
</dbReference>
<dbReference type="GO" id="GO:0016303">
    <property type="term" value="F:1-phosphatidylinositol-3-kinase activity"/>
    <property type="evidence" value="ECO:0007669"/>
    <property type="project" value="TreeGrafter"/>
</dbReference>
<dbReference type="GO" id="GO:0043491">
    <property type="term" value="P:phosphatidylinositol 3-kinase/protein kinase B signal transduction"/>
    <property type="evidence" value="ECO:0007669"/>
    <property type="project" value="TreeGrafter"/>
</dbReference>
<gene>
    <name evidence="5" type="ORF">RFI_26869</name>
</gene>